<evidence type="ECO:0000313" key="1">
    <source>
        <dbReference type="EMBL" id="MEX3745637.1"/>
    </source>
</evidence>
<protein>
    <recommendedName>
        <fullName evidence="3">Spore coat protein</fullName>
    </recommendedName>
</protein>
<comment type="caution">
    <text evidence="1">The sequence shown here is derived from an EMBL/GenBank/DDBJ whole genome shotgun (WGS) entry which is preliminary data.</text>
</comment>
<evidence type="ECO:0008006" key="3">
    <source>
        <dbReference type="Google" id="ProtNLM"/>
    </source>
</evidence>
<accession>A0ABV3VXJ0</accession>
<reference evidence="1 2" key="1">
    <citation type="submission" date="2024-07" db="EMBL/GenBank/DDBJ databases">
        <title>Characterization of a bacterium isolated from hydrolysated instant sea cucumber by whole-genome sequencing and metabolomics.</title>
        <authorList>
            <person name="Luo X."/>
            <person name="Zhang Z."/>
            <person name="Zheng Z."/>
            <person name="Zhang W."/>
            <person name="Ming T."/>
            <person name="Jiao L."/>
            <person name="Su X."/>
            <person name="Kong F."/>
            <person name="Xu J."/>
        </authorList>
    </citation>
    <scope>NUCLEOTIDE SEQUENCE [LARGE SCALE GENOMIC DNA]</scope>
    <source>
        <strain evidence="1 2">XL-2024</strain>
    </source>
</reference>
<dbReference type="EMBL" id="JBFRHK010000005">
    <property type="protein sequence ID" value="MEX3745637.1"/>
    <property type="molecule type" value="Genomic_DNA"/>
</dbReference>
<proteinExistence type="predicted"/>
<dbReference type="RefSeq" id="WP_368636505.1">
    <property type="nucleotide sequence ID" value="NZ_JBFRHK010000005.1"/>
</dbReference>
<dbReference type="Proteomes" id="UP001558534">
    <property type="component" value="Unassembled WGS sequence"/>
</dbReference>
<organism evidence="1 2">
    <name type="scientific">Lysinibacillus xylanilyticus</name>
    <dbReference type="NCBI Taxonomy" id="582475"/>
    <lineage>
        <taxon>Bacteria</taxon>
        <taxon>Bacillati</taxon>
        <taxon>Bacillota</taxon>
        <taxon>Bacilli</taxon>
        <taxon>Bacillales</taxon>
        <taxon>Bacillaceae</taxon>
        <taxon>Lysinibacillus</taxon>
    </lineage>
</organism>
<gene>
    <name evidence="1" type="ORF">AB1300_10870</name>
</gene>
<keyword evidence="2" id="KW-1185">Reference proteome</keyword>
<sequence length="143" mass="16729">MNNENRRNHFLCEALYDIKTLQDMMNDFHSKYFGQLLVNIIGSDTIPFFLVTHKGAHLKLLDTVKKFETEFFRIEDIDRERCRGTVSLLRAYDYEGNDTNLLPEVVRLEKTSTKKSIELSGISAIQLLKPDMLKGKYIIEPKW</sequence>
<evidence type="ECO:0000313" key="2">
    <source>
        <dbReference type="Proteomes" id="UP001558534"/>
    </source>
</evidence>
<name>A0ABV3VXJ0_9BACI</name>